<feature type="domain" description="HTH cro/C1-type" evidence="3">
    <location>
        <begin position="34"/>
        <end position="66"/>
    </location>
</feature>
<evidence type="ECO:0000259" key="3">
    <source>
        <dbReference type="PROSITE" id="PS50943"/>
    </source>
</evidence>
<feature type="compositionally biased region" description="Basic and acidic residues" evidence="1">
    <location>
        <begin position="171"/>
        <end position="185"/>
    </location>
</feature>
<dbReference type="Pfam" id="PF13464">
    <property type="entry name" value="RodZ_C"/>
    <property type="match status" value="1"/>
</dbReference>
<organism evidence="4 5">
    <name type="scientific">Glaciecola petra</name>
    <dbReference type="NCBI Taxonomy" id="3075602"/>
    <lineage>
        <taxon>Bacteria</taxon>
        <taxon>Pseudomonadati</taxon>
        <taxon>Pseudomonadota</taxon>
        <taxon>Gammaproteobacteria</taxon>
        <taxon>Alteromonadales</taxon>
        <taxon>Alteromonadaceae</taxon>
        <taxon>Glaciecola</taxon>
    </lineage>
</organism>
<feature type="compositionally biased region" description="Acidic residues" evidence="1">
    <location>
        <begin position="191"/>
        <end position="204"/>
    </location>
</feature>
<dbReference type="PANTHER" id="PTHR34475:SF1">
    <property type="entry name" value="CYTOSKELETON PROTEIN RODZ"/>
    <property type="match status" value="1"/>
</dbReference>
<feature type="transmembrane region" description="Helical" evidence="2">
    <location>
        <begin position="127"/>
        <end position="147"/>
    </location>
</feature>
<accession>A0ABU2ZUZ7</accession>
<name>A0ABU2ZUZ7_9ALTE</name>
<feature type="compositionally biased region" description="Low complexity" evidence="1">
    <location>
        <begin position="220"/>
        <end position="233"/>
    </location>
</feature>
<feature type="compositionally biased region" description="Low complexity" evidence="1">
    <location>
        <begin position="12"/>
        <end position="25"/>
    </location>
</feature>
<proteinExistence type="predicted"/>
<dbReference type="InterPro" id="IPR025194">
    <property type="entry name" value="RodZ-like_C"/>
</dbReference>
<evidence type="ECO:0000256" key="2">
    <source>
        <dbReference type="SAM" id="Phobius"/>
    </source>
</evidence>
<evidence type="ECO:0000313" key="4">
    <source>
        <dbReference type="EMBL" id="MDT0595868.1"/>
    </source>
</evidence>
<feature type="region of interest" description="Disordered" evidence="1">
    <location>
        <begin position="156"/>
        <end position="252"/>
    </location>
</feature>
<evidence type="ECO:0000313" key="5">
    <source>
        <dbReference type="Proteomes" id="UP001253545"/>
    </source>
</evidence>
<dbReference type="Proteomes" id="UP001253545">
    <property type="component" value="Unassembled WGS sequence"/>
</dbReference>
<dbReference type="InterPro" id="IPR050400">
    <property type="entry name" value="Bact_Cytoskel_RodZ"/>
</dbReference>
<dbReference type="PANTHER" id="PTHR34475">
    <property type="match status" value="1"/>
</dbReference>
<feature type="compositionally biased region" description="Acidic residues" evidence="1">
    <location>
        <begin position="243"/>
        <end position="252"/>
    </location>
</feature>
<feature type="region of interest" description="Disordered" evidence="1">
    <location>
        <begin position="1"/>
        <end position="34"/>
    </location>
</feature>
<dbReference type="InterPro" id="IPR010982">
    <property type="entry name" value="Lambda_DNA-bd_dom_sf"/>
</dbReference>
<evidence type="ECO:0000256" key="1">
    <source>
        <dbReference type="SAM" id="MobiDB-lite"/>
    </source>
</evidence>
<reference evidence="4 5" key="1">
    <citation type="submission" date="2023-09" db="EMBL/GenBank/DDBJ databases">
        <authorList>
            <person name="Rey-Velasco X."/>
        </authorList>
    </citation>
    <scope>NUCLEOTIDE SEQUENCE [LARGE SCALE GENOMIC DNA]</scope>
    <source>
        <strain evidence="4 5">P117</strain>
    </source>
</reference>
<dbReference type="CDD" id="cd00093">
    <property type="entry name" value="HTH_XRE"/>
    <property type="match status" value="1"/>
</dbReference>
<sequence length="365" mass="39975">MSDNHMPEQDKSGQQQAEQEQDVNQSSGGPGAALAAGREKLGLTQKQVAQSLRLRLTSIQAIENNELEEGVSLTFTKGYVRLYAKLVNLEVQPLLDAHNKIYVEQTQPTKLQSFSRRTTRETTDSRWNIVSIIVVFLLLGSLVVWWIDREGYFADDQTANPSQTRSTNENTDSRNEDLISEKIEEPNIQGPDEDEIDVENDAELPGESPEQQSDADVPLEAPSEGPSTEPEPSQVSSEQPTELPDEIDNSALDDSDLIDTLNTEISDVRQSLLDSGYQVNDDGTVEVVFTFADDCWVSVKDAYGEIMAIGVKDKGRVMQVSGVPPIALILGAPQAVSINFGGVEVDMSPYPSTNTANFSLPEASN</sequence>
<keyword evidence="2" id="KW-0812">Transmembrane</keyword>
<dbReference type="Pfam" id="PF13413">
    <property type="entry name" value="HTH_25"/>
    <property type="match status" value="1"/>
</dbReference>
<dbReference type="EMBL" id="JAVRHX010000004">
    <property type="protein sequence ID" value="MDT0595868.1"/>
    <property type="molecule type" value="Genomic_DNA"/>
</dbReference>
<feature type="compositionally biased region" description="Basic and acidic residues" evidence="1">
    <location>
        <begin position="1"/>
        <end position="11"/>
    </location>
</feature>
<protein>
    <submittedName>
        <fullName evidence="4">DUF4115 domain-containing protein</fullName>
    </submittedName>
</protein>
<dbReference type="Gene3D" id="1.10.260.40">
    <property type="entry name" value="lambda repressor-like DNA-binding domains"/>
    <property type="match status" value="1"/>
</dbReference>
<keyword evidence="2" id="KW-1133">Transmembrane helix</keyword>
<dbReference type="RefSeq" id="WP_311369388.1">
    <property type="nucleotide sequence ID" value="NZ_JAVRHX010000004.1"/>
</dbReference>
<gene>
    <name evidence="4" type="ORF">RM552_13515</name>
</gene>
<feature type="compositionally biased region" description="Polar residues" evidence="1">
    <location>
        <begin position="157"/>
        <end position="170"/>
    </location>
</feature>
<keyword evidence="5" id="KW-1185">Reference proteome</keyword>
<dbReference type="PROSITE" id="PS50943">
    <property type="entry name" value="HTH_CROC1"/>
    <property type="match status" value="1"/>
</dbReference>
<dbReference type="SUPFAM" id="SSF47413">
    <property type="entry name" value="lambda repressor-like DNA-binding domains"/>
    <property type="match status" value="1"/>
</dbReference>
<dbReference type="InterPro" id="IPR001387">
    <property type="entry name" value="Cro/C1-type_HTH"/>
</dbReference>
<keyword evidence="2" id="KW-0472">Membrane</keyword>
<comment type="caution">
    <text evidence="4">The sequence shown here is derived from an EMBL/GenBank/DDBJ whole genome shotgun (WGS) entry which is preliminary data.</text>
</comment>